<dbReference type="RefSeq" id="WP_210758765.1">
    <property type="nucleotide sequence ID" value="NZ_CP060139.1"/>
</dbReference>
<dbReference type="HAMAP" id="MF_01867">
    <property type="entry name" value="BshC"/>
    <property type="match status" value="1"/>
</dbReference>
<evidence type="ECO:0000313" key="6">
    <source>
        <dbReference type="Proteomes" id="UP000516305"/>
    </source>
</evidence>
<feature type="domain" description="Bacillithiol biosynthesis BshC N-terminal Rossmann-like" evidence="3">
    <location>
        <begin position="4"/>
        <end position="374"/>
    </location>
</feature>
<dbReference type="NCBIfam" id="TIGR03998">
    <property type="entry name" value="thiol_BshC"/>
    <property type="match status" value="1"/>
</dbReference>
<comment type="similarity">
    <text evidence="2">Belongs to the BshC family.</text>
</comment>
<dbReference type="InterPro" id="IPR011199">
    <property type="entry name" value="Bacillithiol_biosynth_BshC"/>
</dbReference>
<proteinExistence type="inferred from homology"/>
<evidence type="ECO:0000259" key="4">
    <source>
        <dbReference type="Pfam" id="PF24850"/>
    </source>
</evidence>
<sequence>MNESECIPYRQTGYFSELILDYLDHNPQLQNYISGFPEVQSFKERIESRQSFSAEKRQILADSLLQQYQETGIEPNPELLEQIESLKSEKTFTVTTGHQLNILTGPLYFIYKIVSTINLSKQLKEAYPEYNFVPIYWMASEDHDFEEISFINLFGGRLKWVNDFKGPVGHMPPFGMGKVIDELEEHLGPGKQAEEILSILRNGYHEHPNLSQATRWVVHELFKSEGLVILDADRPELKQQMLPHFKTDLFEDRIHRKVQEQSDALGQKYFAQVFPRPINLFYLKPGLRERIEYKDGEWLVLNTDIRFNESELKSELENHPERFSPNVVLRPLYQEVILPNLAYIGGGGELAYWFQLKSMFDDQAVPFPLLILRNSVLLCPEKWRNRLADLNLDPRELFQDLNDLKRNYIKERFPKDVELKDFDEQLEKMFEDLEAIAELTDRSMLGAVNAQRQKQLNGIENLRKKLIRAEKRRSSEQMEKLERAYLALFPKGGLQERHDNLTPYYASYGKGLIQRLLKDLDPLDFRFTIVRL</sequence>
<dbReference type="AlphaFoldDB" id="A0A7H0VET8"/>
<dbReference type="InterPro" id="IPR055399">
    <property type="entry name" value="CC_BshC"/>
</dbReference>
<dbReference type="Pfam" id="PF24850">
    <property type="entry name" value="CC_BshC"/>
    <property type="match status" value="1"/>
</dbReference>
<reference evidence="5 6" key="1">
    <citation type="submission" date="2020-08" db="EMBL/GenBank/DDBJ databases">
        <title>Croceimicrobium hydrocarbonivorans gen. nov., sp. nov., a novel marine bacterium isolated from a bacterial consortium that degrades polyethylene terephthalate.</title>
        <authorList>
            <person name="Liu R."/>
        </authorList>
    </citation>
    <scope>NUCLEOTIDE SEQUENCE [LARGE SCALE GENOMIC DNA]</scope>
    <source>
        <strain evidence="5 6">A20-9</strain>
    </source>
</reference>
<evidence type="ECO:0000259" key="3">
    <source>
        <dbReference type="Pfam" id="PF10079"/>
    </source>
</evidence>
<dbReference type="GO" id="GO:0016874">
    <property type="term" value="F:ligase activity"/>
    <property type="evidence" value="ECO:0007669"/>
    <property type="project" value="UniProtKB-UniRule"/>
</dbReference>
<evidence type="ECO:0000256" key="1">
    <source>
        <dbReference type="ARBA" id="ARBA00022598"/>
    </source>
</evidence>
<dbReference type="Proteomes" id="UP000516305">
    <property type="component" value="Chromosome"/>
</dbReference>
<dbReference type="EC" id="6.-.-.-" evidence="2"/>
<protein>
    <recommendedName>
        <fullName evidence="2">Putative cysteine ligase BshC</fullName>
        <ecNumber evidence="2">6.-.-.-</ecNumber>
    </recommendedName>
</protein>
<dbReference type="EMBL" id="CP060139">
    <property type="protein sequence ID" value="QNR24236.1"/>
    <property type="molecule type" value="Genomic_DNA"/>
</dbReference>
<dbReference type="KEGG" id="chyd:H4K34_17995"/>
<dbReference type="Pfam" id="PF10079">
    <property type="entry name" value="Rossmann-like_BshC"/>
    <property type="match status" value="1"/>
</dbReference>
<accession>A0A7H0VET8</accession>
<dbReference type="PIRSF" id="PIRSF012535">
    <property type="entry name" value="UCP012535"/>
    <property type="match status" value="1"/>
</dbReference>
<feature type="coiled-coil region" evidence="2">
    <location>
        <begin position="419"/>
        <end position="484"/>
    </location>
</feature>
<keyword evidence="6" id="KW-1185">Reference proteome</keyword>
<evidence type="ECO:0000256" key="2">
    <source>
        <dbReference type="HAMAP-Rule" id="MF_01867"/>
    </source>
</evidence>
<feature type="domain" description="Bacillithiol biosynthesis BshC C-terminal coiled-coil" evidence="4">
    <location>
        <begin position="377"/>
        <end position="532"/>
    </location>
</feature>
<name>A0A7H0VET8_9FLAO</name>
<keyword evidence="1 2" id="KW-0436">Ligase</keyword>
<organism evidence="5 6">
    <name type="scientific">Croceimicrobium hydrocarbonivorans</name>
    <dbReference type="NCBI Taxonomy" id="2761580"/>
    <lineage>
        <taxon>Bacteria</taxon>
        <taxon>Pseudomonadati</taxon>
        <taxon>Bacteroidota</taxon>
        <taxon>Flavobacteriia</taxon>
        <taxon>Flavobacteriales</taxon>
        <taxon>Owenweeksiaceae</taxon>
        <taxon>Croceimicrobium</taxon>
    </lineage>
</organism>
<gene>
    <name evidence="2 5" type="primary">bshC</name>
    <name evidence="5" type="ORF">H4K34_17995</name>
</gene>
<evidence type="ECO:0000313" key="5">
    <source>
        <dbReference type="EMBL" id="QNR24236.1"/>
    </source>
</evidence>
<keyword evidence="2" id="KW-0175">Coiled coil</keyword>
<dbReference type="InterPro" id="IPR055398">
    <property type="entry name" value="Rossmann-like_BshC"/>
</dbReference>